<dbReference type="PaxDb" id="123214-PERMA_1302"/>
<comment type="similarity">
    <text evidence="2 9">Belongs to the CN hydrolase family. Apolipoprotein N-acyltransferase subfamily.</text>
</comment>
<dbReference type="Pfam" id="PF20154">
    <property type="entry name" value="LNT_N"/>
    <property type="match status" value="1"/>
</dbReference>
<feature type="transmembrane region" description="Helical" evidence="9">
    <location>
        <begin position="113"/>
        <end position="132"/>
    </location>
</feature>
<dbReference type="PANTHER" id="PTHR38686:SF1">
    <property type="entry name" value="APOLIPOPROTEIN N-ACYLTRANSFERASE"/>
    <property type="match status" value="1"/>
</dbReference>
<feature type="transmembrane region" description="Helical" evidence="9">
    <location>
        <begin position="152"/>
        <end position="179"/>
    </location>
</feature>
<dbReference type="OrthoDB" id="9811121at2"/>
<keyword evidence="3 9" id="KW-1003">Cell membrane</keyword>
<dbReference type="HOGENOM" id="CLU_019563_3_1_0"/>
<organism evidence="11 12">
    <name type="scientific">Persephonella marina (strain DSM 14350 / EX-H1)</name>
    <dbReference type="NCBI Taxonomy" id="123214"/>
    <lineage>
        <taxon>Bacteria</taxon>
        <taxon>Pseudomonadati</taxon>
        <taxon>Aquificota</taxon>
        <taxon>Aquificia</taxon>
        <taxon>Aquificales</taxon>
        <taxon>Hydrogenothermaceae</taxon>
        <taxon>Persephonella</taxon>
    </lineage>
</organism>
<feature type="transmembrane region" description="Helical" evidence="9">
    <location>
        <begin position="479"/>
        <end position="499"/>
    </location>
</feature>
<comment type="pathway">
    <text evidence="9">Protein modification; lipoprotein biosynthesis (N-acyl transfer).</text>
</comment>
<dbReference type="PROSITE" id="PS50263">
    <property type="entry name" value="CN_HYDROLASE"/>
    <property type="match status" value="1"/>
</dbReference>
<dbReference type="UniPathway" id="UPA00666"/>
<reference evidence="11 12" key="1">
    <citation type="journal article" date="2009" name="J. Bacteriol.">
        <title>Complete and draft genome sequences of six members of the Aquificales.</title>
        <authorList>
            <person name="Reysenbach A.L."/>
            <person name="Hamamura N."/>
            <person name="Podar M."/>
            <person name="Griffiths E."/>
            <person name="Ferreira S."/>
            <person name="Hochstein R."/>
            <person name="Heidelberg J."/>
            <person name="Johnson J."/>
            <person name="Mead D."/>
            <person name="Pohorille A."/>
            <person name="Sarmiento M."/>
            <person name="Schweighofer K."/>
            <person name="Seshadri R."/>
            <person name="Voytek M.A."/>
        </authorList>
    </citation>
    <scope>NUCLEOTIDE SEQUENCE [LARGE SCALE GENOMIC DNA]</scope>
    <source>
        <strain evidence="12">DSM 14350 / EX-H1</strain>
    </source>
</reference>
<keyword evidence="5 9" id="KW-0812">Transmembrane</keyword>
<dbReference type="GO" id="GO:0016410">
    <property type="term" value="F:N-acyltransferase activity"/>
    <property type="evidence" value="ECO:0007669"/>
    <property type="project" value="UniProtKB-UniRule"/>
</dbReference>
<feature type="transmembrane region" description="Helical" evidence="9">
    <location>
        <begin position="47"/>
        <end position="69"/>
    </location>
</feature>
<evidence type="ECO:0000256" key="2">
    <source>
        <dbReference type="ARBA" id="ARBA00010065"/>
    </source>
</evidence>
<evidence type="ECO:0000259" key="10">
    <source>
        <dbReference type="PROSITE" id="PS50263"/>
    </source>
</evidence>
<feature type="transmembrane region" description="Helical" evidence="9">
    <location>
        <begin position="12"/>
        <end position="35"/>
    </location>
</feature>
<dbReference type="AlphaFoldDB" id="C0QQX8"/>
<dbReference type="InterPro" id="IPR003010">
    <property type="entry name" value="C-N_Hydrolase"/>
</dbReference>
<keyword evidence="6 9" id="KW-1133">Transmembrane helix</keyword>
<dbReference type="Pfam" id="PF00795">
    <property type="entry name" value="CN_hydrolase"/>
    <property type="match status" value="1"/>
</dbReference>
<evidence type="ECO:0000256" key="9">
    <source>
        <dbReference type="HAMAP-Rule" id="MF_01148"/>
    </source>
</evidence>
<name>C0QQX8_PERMH</name>
<dbReference type="CDD" id="cd07571">
    <property type="entry name" value="ALP_N-acyl_transferase"/>
    <property type="match status" value="1"/>
</dbReference>
<dbReference type="KEGG" id="pmx:PERMA_1302"/>
<dbReference type="EMBL" id="CP001230">
    <property type="protein sequence ID" value="ACO04611.1"/>
    <property type="molecule type" value="Genomic_DNA"/>
</dbReference>
<dbReference type="NCBIfam" id="TIGR00546">
    <property type="entry name" value="lnt"/>
    <property type="match status" value="1"/>
</dbReference>
<evidence type="ECO:0000256" key="5">
    <source>
        <dbReference type="ARBA" id="ARBA00022692"/>
    </source>
</evidence>
<evidence type="ECO:0000256" key="8">
    <source>
        <dbReference type="ARBA" id="ARBA00023315"/>
    </source>
</evidence>
<dbReference type="GO" id="GO:0005886">
    <property type="term" value="C:plasma membrane"/>
    <property type="evidence" value="ECO:0007669"/>
    <property type="project" value="UniProtKB-SubCell"/>
</dbReference>
<keyword evidence="11" id="KW-0449">Lipoprotein</keyword>
<comment type="subcellular location">
    <subcellularLocation>
        <location evidence="9">Cell inner membrane</location>
        <topology evidence="9">Multi-pass membrane protein</topology>
    </subcellularLocation>
    <subcellularLocation>
        <location evidence="1">Cell membrane</location>
        <topology evidence="1">Multi-pass membrane protein</topology>
    </subcellularLocation>
</comment>
<keyword evidence="7 9" id="KW-0472">Membrane</keyword>
<dbReference type="GO" id="GO:0042158">
    <property type="term" value="P:lipoprotein biosynthetic process"/>
    <property type="evidence" value="ECO:0007669"/>
    <property type="project" value="UniProtKB-UniRule"/>
</dbReference>
<dbReference type="PANTHER" id="PTHR38686">
    <property type="entry name" value="APOLIPOPROTEIN N-ACYLTRANSFERASE"/>
    <property type="match status" value="1"/>
</dbReference>
<comment type="function">
    <text evidence="9">Catalyzes the phospholipid dependent N-acylation of the N-terminal cysteine of apolipoprotein, the last step in lipoprotein maturation.</text>
</comment>
<evidence type="ECO:0000256" key="3">
    <source>
        <dbReference type="ARBA" id="ARBA00022475"/>
    </source>
</evidence>
<feature type="domain" description="CN hydrolase" evidence="10">
    <location>
        <begin position="223"/>
        <end position="466"/>
    </location>
</feature>
<dbReference type="STRING" id="123214.PERMA_1302"/>
<evidence type="ECO:0000256" key="4">
    <source>
        <dbReference type="ARBA" id="ARBA00022679"/>
    </source>
</evidence>
<evidence type="ECO:0000313" key="11">
    <source>
        <dbReference type="EMBL" id="ACO04611.1"/>
    </source>
</evidence>
<feature type="transmembrane region" description="Helical" evidence="9">
    <location>
        <begin position="81"/>
        <end position="106"/>
    </location>
</feature>
<keyword evidence="4 9" id="KW-0808">Transferase</keyword>
<keyword evidence="8 9" id="KW-0012">Acyltransferase</keyword>
<evidence type="ECO:0000256" key="1">
    <source>
        <dbReference type="ARBA" id="ARBA00004651"/>
    </source>
</evidence>
<accession>C0QQX8</accession>
<evidence type="ECO:0000256" key="7">
    <source>
        <dbReference type="ARBA" id="ARBA00023136"/>
    </source>
</evidence>
<sequence>MKDFSLSILSGLFIALSFPDYFIPFVYIAGFFFIFKNLERENLRSNLIFSFITGLSFSVFSFYWIVFALTYYGDVSTLSGVLLFSLFSVAFSVIQFVAFVVVMFFLKIRYRHRFIFLAPFVWIFFEFLREFFPFGGFPWNLMGYTLSYINPVAQLSSVFGVYGLSFLSVTGAVAVYYFLSYRNKNSLVFITSYIAIFILIFTAGTLRVNMYKPEGVKKTVAVVQGNIPQDEKMRSQKKKIINRYLHLIHKVKRFDPDIIILPESALPFYPLYGQHYVYKRYFFEGVKDIKKPFLIGLDNVFFEKEKINLYNSLVLFDKDGEIVEFYNKIKLVPFGEYVPFPFKVFSKLFPYLEGYDFVSGKDQKILVYKEFKIVPLICFEAIFPYFVSSFSEKGNLIVNVTNDAWFGKSPAPFQHFEMARIRAIENGKYLVRSANTGISAIINPVGEIEGSIPIFEEGYLVGDIYLIQKRTFWSRYTELVYLFFFVSFVANILALELGFKRNKS</sequence>
<dbReference type="eggNOG" id="COG0815">
    <property type="taxonomic scope" value="Bacteria"/>
</dbReference>
<dbReference type="InterPro" id="IPR004563">
    <property type="entry name" value="Apolipo_AcylTrfase"/>
</dbReference>
<gene>
    <name evidence="9 11" type="primary">lnt</name>
    <name evidence="11" type="ordered locus">PERMA_1302</name>
</gene>
<keyword evidence="12" id="KW-1185">Reference proteome</keyword>
<dbReference type="InterPro" id="IPR045378">
    <property type="entry name" value="LNT_N"/>
</dbReference>
<dbReference type="SUPFAM" id="SSF56317">
    <property type="entry name" value="Carbon-nitrogen hydrolase"/>
    <property type="match status" value="1"/>
</dbReference>
<evidence type="ECO:0000313" key="12">
    <source>
        <dbReference type="Proteomes" id="UP000001366"/>
    </source>
</evidence>
<evidence type="ECO:0000256" key="6">
    <source>
        <dbReference type="ARBA" id="ARBA00022989"/>
    </source>
</evidence>
<dbReference type="InterPro" id="IPR036526">
    <property type="entry name" value="C-N_Hydrolase_sf"/>
</dbReference>
<dbReference type="RefSeq" id="WP_012676848.1">
    <property type="nucleotide sequence ID" value="NC_012440.1"/>
</dbReference>
<protein>
    <recommendedName>
        <fullName evidence="9">Apolipoprotein N-acyltransferase</fullName>
        <shortName evidence="9">ALP N-acyltransferase</shortName>
        <ecNumber evidence="9">2.3.1.269</ecNumber>
    </recommendedName>
</protein>
<keyword evidence="9" id="KW-0997">Cell inner membrane</keyword>
<feature type="transmembrane region" description="Helical" evidence="9">
    <location>
        <begin position="186"/>
        <end position="206"/>
    </location>
</feature>
<dbReference type="Gene3D" id="3.60.110.10">
    <property type="entry name" value="Carbon-nitrogen hydrolase"/>
    <property type="match status" value="1"/>
</dbReference>
<proteinExistence type="inferred from homology"/>
<dbReference type="Proteomes" id="UP000001366">
    <property type="component" value="Chromosome"/>
</dbReference>
<dbReference type="HAMAP" id="MF_01148">
    <property type="entry name" value="Lnt"/>
    <property type="match status" value="1"/>
</dbReference>
<comment type="catalytic activity">
    <reaction evidence="9">
        <text>N-terminal S-1,2-diacyl-sn-glyceryl-L-cysteinyl-[lipoprotein] + a glycerophospholipid = N-acyl-S-1,2-diacyl-sn-glyceryl-L-cysteinyl-[lipoprotein] + a 2-acyl-sn-glycero-3-phospholipid + H(+)</text>
        <dbReference type="Rhea" id="RHEA:48228"/>
        <dbReference type="Rhea" id="RHEA-COMP:14681"/>
        <dbReference type="Rhea" id="RHEA-COMP:14684"/>
        <dbReference type="ChEBI" id="CHEBI:15378"/>
        <dbReference type="ChEBI" id="CHEBI:136912"/>
        <dbReference type="ChEBI" id="CHEBI:140656"/>
        <dbReference type="ChEBI" id="CHEBI:140657"/>
        <dbReference type="ChEBI" id="CHEBI:140660"/>
        <dbReference type="EC" id="2.3.1.269"/>
    </reaction>
</comment>
<dbReference type="EC" id="2.3.1.269" evidence="9"/>